<accession>A0AAF0V5S9</accession>
<evidence type="ECO:0000259" key="1">
    <source>
        <dbReference type="Pfam" id="PF24658"/>
    </source>
</evidence>
<keyword evidence="3" id="KW-1185">Reference proteome</keyword>
<dbReference type="Proteomes" id="UP001234989">
    <property type="component" value="Chromosome 12"/>
</dbReference>
<dbReference type="GO" id="GO:0000127">
    <property type="term" value="C:transcription factor TFIIIC complex"/>
    <property type="evidence" value="ECO:0007669"/>
    <property type="project" value="InterPro"/>
</dbReference>
<dbReference type="PANTHER" id="PTHR15180">
    <property type="entry name" value="GENERAL TRANSCRIPTION FACTOR 3C POLYPEPTIDE 1"/>
    <property type="match status" value="1"/>
</dbReference>
<dbReference type="Pfam" id="PF24658">
    <property type="entry name" value="DUF7647"/>
    <property type="match status" value="1"/>
</dbReference>
<name>A0AAF0V5S9_SOLVR</name>
<feature type="domain" description="DUF7647" evidence="1">
    <location>
        <begin position="112"/>
        <end position="177"/>
    </location>
</feature>
<protein>
    <recommendedName>
        <fullName evidence="1">DUF7647 domain-containing protein</fullName>
    </recommendedName>
</protein>
<evidence type="ECO:0000313" key="3">
    <source>
        <dbReference type="Proteomes" id="UP001234989"/>
    </source>
</evidence>
<dbReference type="GO" id="GO:0006384">
    <property type="term" value="P:transcription initiation at RNA polymerase III promoter"/>
    <property type="evidence" value="ECO:0007669"/>
    <property type="project" value="InterPro"/>
</dbReference>
<dbReference type="InterPro" id="IPR056064">
    <property type="entry name" value="DUF7647"/>
</dbReference>
<dbReference type="GO" id="GO:0042791">
    <property type="term" value="P:5S class rRNA transcription by RNA polymerase III"/>
    <property type="evidence" value="ECO:0007669"/>
    <property type="project" value="TreeGrafter"/>
</dbReference>
<dbReference type="InterPro" id="IPR044210">
    <property type="entry name" value="Tfc3-like"/>
</dbReference>
<dbReference type="EMBL" id="CP133623">
    <property type="protein sequence ID" value="WMV58822.1"/>
    <property type="molecule type" value="Genomic_DNA"/>
</dbReference>
<sequence length="390" mass="45068">MAYAKDLLKKRKGVVWKPSEEVEVFETYIRTQASSELKKGEPFPQLNDLTRTHHSTKLNQAERAEAMRTNGFVLAKMGRTKIFHIYLWEYVNSLPGCEDVLSYFKDGHDLKNPHSTSKLIDLNAAIKAMPLELFLQVVGSTQKFEDTIEKCKNWFRLSDIPLLEYKHPMDIRATAALHAFPGCTVNEVFLFRSWALVRVMTADQRAELLKRVINHWLTEETFIQGICWKGQNSATSRYTYIISKEKEKTCNKEIFKACGGWYRVWTQPQPLSQIVNEEQSSFPSTSFAQTFSLEGYHLRDDVVAAEESELPEDDGVGRAFLDKIALSRVKPTRKGRFWWTDDVDRQLVIEYERHRASLGEKFNRVDWGKLHNLPAPPDACRRRMALLGTN</sequence>
<organism evidence="2 3">
    <name type="scientific">Solanum verrucosum</name>
    <dbReference type="NCBI Taxonomy" id="315347"/>
    <lineage>
        <taxon>Eukaryota</taxon>
        <taxon>Viridiplantae</taxon>
        <taxon>Streptophyta</taxon>
        <taxon>Embryophyta</taxon>
        <taxon>Tracheophyta</taxon>
        <taxon>Spermatophyta</taxon>
        <taxon>Magnoliopsida</taxon>
        <taxon>eudicotyledons</taxon>
        <taxon>Gunneridae</taxon>
        <taxon>Pentapetalae</taxon>
        <taxon>asterids</taxon>
        <taxon>lamiids</taxon>
        <taxon>Solanales</taxon>
        <taxon>Solanaceae</taxon>
        <taxon>Solanoideae</taxon>
        <taxon>Solaneae</taxon>
        <taxon>Solanum</taxon>
    </lineage>
</organism>
<dbReference type="PANTHER" id="PTHR15180:SF1">
    <property type="entry name" value="GENERAL TRANSCRIPTION FACTOR 3C POLYPEPTIDE 1"/>
    <property type="match status" value="1"/>
</dbReference>
<dbReference type="GO" id="GO:0003677">
    <property type="term" value="F:DNA binding"/>
    <property type="evidence" value="ECO:0007669"/>
    <property type="project" value="InterPro"/>
</dbReference>
<dbReference type="AlphaFoldDB" id="A0AAF0V5S9"/>
<reference evidence="2" key="1">
    <citation type="submission" date="2023-08" db="EMBL/GenBank/DDBJ databases">
        <title>A de novo genome assembly of Solanum verrucosum Schlechtendal, a Mexican diploid species geographically isolated from the other diploid A-genome species in potato relatives.</title>
        <authorList>
            <person name="Hosaka K."/>
        </authorList>
    </citation>
    <scope>NUCLEOTIDE SEQUENCE</scope>
    <source>
        <tissue evidence="2">Young leaves</tissue>
    </source>
</reference>
<evidence type="ECO:0000313" key="2">
    <source>
        <dbReference type="EMBL" id="WMV58822.1"/>
    </source>
</evidence>
<gene>
    <name evidence="2" type="ORF">MTR67_052207</name>
</gene>
<proteinExistence type="predicted"/>